<gene>
    <name evidence="5" type="ORF">SMTD_LOCUS11485</name>
</gene>
<feature type="non-terminal residue" evidence="5">
    <location>
        <position position="1"/>
    </location>
</feature>
<dbReference type="EMBL" id="UZAL01031508">
    <property type="protein sequence ID" value="VDP58321.1"/>
    <property type="molecule type" value="Genomic_DNA"/>
</dbReference>
<accession>A0A183PAU9</accession>
<organism evidence="5 6">
    <name type="scientific">Schistosoma mattheei</name>
    <dbReference type="NCBI Taxonomy" id="31246"/>
    <lineage>
        <taxon>Eukaryota</taxon>
        <taxon>Metazoa</taxon>
        <taxon>Spiralia</taxon>
        <taxon>Lophotrochozoa</taxon>
        <taxon>Platyhelminthes</taxon>
        <taxon>Trematoda</taxon>
        <taxon>Digenea</taxon>
        <taxon>Strigeidida</taxon>
        <taxon>Schistosomatoidea</taxon>
        <taxon>Schistosomatidae</taxon>
        <taxon>Schistosoma</taxon>
    </lineage>
</organism>
<dbReference type="InterPro" id="IPR000387">
    <property type="entry name" value="Tyr_Pase_dom"/>
</dbReference>
<protein>
    <recommendedName>
        <fullName evidence="2">protein-tyrosine-phosphatase</fullName>
        <ecNumber evidence="2">3.1.3.48</ecNumber>
    </recommendedName>
</protein>
<keyword evidence="4" id="KW-0904">Protein phosphatase</keyword>
<dbReference type="InterPro" id="IPR029021">
    <property type="entry name" value="Prot-tyrosine_phosphatase-like"/>
</dbReference>
<dbReference type="InterPro" id="IPR020422">
    <property type="entry name" value="TYR_PHOSPHATASE_DUAL_dom"/>
</dbReference>
<dbReference type="CDD" id="cd14498">
    <property type="entry name" value="DSP"/>
    <property type="match status" value="1"/>
</dbReference>
<dbReference type="GO" id="GO:0043409">
    <property type="term" value="P:negative regulation of MAPK cascade"/>
    <property type="evidence" value="ECO:0007669"/>
    <property type="project" value="TreeGrafter"/>
</dbReference>
<proteinExistence type="inferred from homology"/>
<dbReference type="InterPro" id="IPR000340">
    <property type="entry name" value="Dual-sp_phosphatase_cat-dom"/>
</dbReference>
<dbReference type="GO" id="GO:0005737">
    <property type="term" value="C:cytoplasm"/>
    <property type="evidence" value="ECO:0007669"/>
    <property type="project" value="TreeGrafter"/>
</dbReference>
<dbReference type="Proteomes" id="UP000269396">
    <property type="component" value="Unassembled WGS sequence"/>
</dbReference>
<dbReference type="STRING" id="31246.A0A183PAU9"/>
<dbReference type="GO" id="GO:0008330">
    <property type="term" value="F:protein tyrosine/threonine phosphatase activity"/>
    <property type="evidence" value="ECO:0007669"/>
    <property type="project" value="TreeGrafter"/>
</dbReference>
<reference evidence="5 6" key="1">
    <citation type="submission" date="2018-11" db="EMBL/GenBank/DDBJ databases">
        <authorList>
            <consortium name="Pathogen Informatics"/>
        </authorList>
    </citation>
    <scope>NUCLEOTIDE SEQUENCE [LARGE SCALE GENOMIC DNA]</scope>
    <source>
        <strain>Denwood</strain>
        <strain evidence="6">Zambia</strain>
    </source>
</reference>
<dbReference type="AlphaFoldDB" id="A0A183PAU9"/>
<dbReference type="PANTHER" id="PTHR10159:SF519">
    <property type="entry name" value="DUAL SPECIFICITY PROTEIN PHOSPHATASE MPK3"/>
    <property type="match status" value="1"/>
</dbReference>
<dbReference type="SUPFAM" id="SSF52799">
    <property type="entry name" value="(Phosphotyrosine protein) phosphatases II"/>
    <property type="match status" value="1"/>
</dbReference>
<dbReference type="PROSITE" id="PS50056">
    <property type="entry name" value="TYR_PHOSPHATASE_2"/>
    <property type="match status" value="1"/>
</dbReference>
<keyword evidence="3" id="KW-0378">Hydrolase</keyword>
<evidence type="ECO:0000256" key="4">
    <source>
        <dbReference type="ARBA" id="ARBA00022912"/>
    </source>
</evidence>
<evidence type="ECO:0000313" key="5">
    <source>
        <dbReference type="EMBL" id="VDP58321.1"/>
    </source>
</evidence>
<sequence>KARKHNGIVLVHCLAGVSRSVAVVIAYLLYNNRGLNVYKALEFVQARRSVAGPNLHFMGQLQAYYHDLHSRKSNIFSDKFNMKSKDKLTKRNSAENLTGKLKRNNLPRSVSLSSNWIQSQSRSSSVLCKVSSSSNATTPGYVTSTLSIYDLGNIKINSKRPINSTWSVSTTCTNRKRSLVRKCSHESDKTSVIPIKTQK</sequence>
<comment type="similarity">
    <text evidence="1">Belongs to the protein-tyrosine phosphatase family. Non-receptor class dual specificity subfamily.</text>
</comment>
<dbReference type="GO" id="GO:0017017">
    <property type="term" value="F:MAP kinase tyrosine/serine/threonine phosphatase activity"/>
    <property type="evidence" value="ECO:0007669"/>
    <property type="project" value="TreeGrafter"/>
</dbReference>
<dbReference type="EC" id="3.1.3.48" evidence="2"/>
<dbReference type="GO" id="GO:0033550">
    <property type="term" value="F:MAP kinase tyrosine phosphatase activity"/>
    <property type="evidence" value="ECO:0007669"/>
    <property type="project" value="TreeGrafter"/>
</dbReference>
<dbReference type="PANTHER" id="PTHR10159">
    <property type="entry name" value="DUAL SPECIFICITY PROTEIN PHOSPHATASE"/>
    <property type="match status" value="1"/>
</dbReference>
<evidence type="ECO:0000256" key="3">
    <source>
        <dbReference type="ARBA" id="ARBA00022801"/>
    </source>
</evidence>
<evidence type="ECO:0000313" key="6">
    <source>
        <dbReference type="Proteomes" id="UP000269396"/>
    </source>
</evidence>
<keyword evidence="6" id="KW-1185">Reference proteome</keyword>
<evidence type="ECO:0000256" key="2">
    <source>
        <dbReference type="ARBA" id="ARBA00013064"/>
    </source>
</evidence>
<name>A0A183PAU9_9TREM</name>
<dbReference type="Pfam" id="PF00782">
    <property type="entry name" value="DSPc"/>
    <property type="match status" value="1"/>
</dbReference>
<dbReference type="PROSITE" id="PS50054">
    <property type="entry name" value="TYR_PHOSPHATASE_DUAL"/>
    <property type="match status" value="1"/>
</dbReference>
<dbReference type="Gene3D" id="3.90.190.10">
    <property type="entry name" value="Protein tyrosine phosphatase superfamily"/>
    <property type="match status" value="1"/>
</dbReference>
<evidence type="ECO:0000256" key="1">
    <source>
        <dbReference type="ARBA" id="ARBA00008601"/>
    </source>
</evidence>